<proteinExistence type="predicted"/>
<organism evidence="2 3">
    <name type="scientific">Aspergillus sclerotiicarbonarius (strain CBS 121057 / IBT 28362)</name>
    <dbReference type="NCBI Taxonomy" id="1448318"/>
    <lineage>
        <taxon>Eukaryota</taxon>
        <taxon>Fungi</taxon>
        <taxon>Dikarya</taxon>
        <taxon>Ascomycota</taxon>
        <taxon>Pezizomycotina</taxon>
        <taxon>Eurotiomycetes</taxon>
        <taxon>Eurotiomycetidae</taxon>
        <taxon>Eurotiales</taxon>
        <taxon>Aspergillaceae</taxon>
        <taxon>Aspergillus</taxon>
        <taxon>Aspergillus subgen. Circumdati</taxon>
    </lineage>
</organism>
<accession>A0A319FLW8</accession>
<reference evidence="2 3" key="1">
    <citation type="submission" date="2018-02" db="EMBL/GenBank/DDBJ databases">
        <title>The genomes of Aspergillus section Nigri reveals drivers in fungal speciation.</title>
        <authorList>
            <consortium name="DOE Joint Genome Institute"/>
            <person name="Vesth T.C."/>
            <person name="Nybo J."/>
            <person name="Theobald S."/>
            <person name="Brandl J."/>
            <person name="Frisvad J.C."/>
            <person name="Nielsen K.F."/>
            <person name="Lyhne E.K."/>
            <person name="Kogle M.E."/>
            <person name="Kuo A."/>
            <person name="Riley R."/>
            <person name="Clum A."/>
            <person name="Nolan M."/>
            <person name="Lipzen A."/>
            <person name="Salamov A."/>
            <person name="Henrissat B."/>
            <person name="Wiebenga A."/>
            <person name="De vries R.P."/>
            <person name="Grigoriev I.V."/>
            <person name="Mortensen U.H."/>
            <person name="Andersen M.R."/>
            <person name="Baker S.E."/>
        </authorList>
    </citation>
    <scope>NUCLEOTIDE SEQUENCE [LARGE SCALE GENOMIC DNA]</scope>
    <source>
        <strain evidence="2 3">CBS 121057</strain>
    </source>
</reference>
<feature type="region of interest" description="Disordered" evidence="1">
    <location>
        <begin position="199"/>
        <end position="230"/>
    </location>
</feature>
<evidence type="ECO:0000313" key="3">
    <source>
        <dbReference type="Proteomes" id="UP000248423"/>
    </source>
</evidence>
<feature type="compositionally biased region" description="Basic residues" evidence="1">
    <location>
        <begin position="209"/>
        <end position="226"/>
    </location>
</feature>
<gene>
    <name evidence="2" type="ORF">BO78DRAFT_404502</name>
</gene>
<dbReference type="Proteomes" id="UP000248423">
    <property type="component" value="Unassembled WGS sequence"/>
</dbReference>
<evidence type="ECO:0000313" key="2">
    <source>
        <dbReference type="EMBL" id="PYI09983.1"/>
    </source>
</evidence>
<name>A0A319FLW8_ASPSB</name>
<dbReference type="EMBL" id="KZ826324">
    <property type="protein sequence ID" value="PYI09983.1"/>
    <property type="molecule type" value="Genomic_DNA"/>
</dbReference>
<dbReference type="AlphaFoldDB" id="A0A319FLW8"/>
<sequence>MAVYSMAGANLPQGMHTQEYEMVDAAYHPGNPEPAELGDFTSFHPDQQYWSWENLPDILYQLKPIGSKSKVEPPTMSYPINGKYLREIPVLPDHIASDVEEFRVEAWMRLDRRIRLSDIIDRMGDEFRIAPNALQQRGGRFRQAFRMLAWDSGNKLSRDLEADLLRALIEHGIDPILNTTRGLTPGLINPAIGEAGGRINLPSTYSPEKRKKRKRSTRTVRPKKMPRKQEEKLVETAQAALCVFQRVGPAPQNVEQPAVVPSNCSVPGFEMHGTVKVCNAVDEVPDVAEAPALGQLSTCHEWPVSVEEAQVGQLYNLVPFEEHLDEPTGPMPIFCHDIPDDELPEAVCLEDIDLSRGVKNPRRRRERVSKTVGRRATVDKRRPQVLRYPDSGSKTLLDPFNDGSLPPKPIDVQYAPGEISQPTSGLYRMQQPLFLGMFPQYAHNMVFDFCLQAYYDGERYVCDMPLLTT</sequence>
<protein>
    <submittedName>
        <fullName evidence="2">Uncharacterized protein</fullName>
    </submittedName>
</protein>
<dbReference type="OrthoDB" id="5348779at2759"/>
<keyword evidence="3" id="KW-1185">Reference proteome</keyword>
<dbReference type="VEuPathDB" id="FungiDB:BO78DRAFT_404502"/>
<evidence type="ECO:0000256" key="1">
    <source>
        <dbReference type="SAM" id="MobiDB-lite"/>
    </source>
</evidence>